<dbReference type="HOGENOM" id="CLU_3340141_0_0_9"/>
<organism evidence="2 3">
    <name type="scientific">Priestia megaterium (strain ATCC 14581 / DSM 32 / CCUG 1817 / JCM 2506 / NBRC 15308 / NCIMB 9376 / NCTC 10342 / NRRL B-14308 / VKM B-512 / Ford 19)</name>
    <name type="common">Bacillus megaterium</name>
    <dbReference type="NCBI Taxonomy" id="1348623"/>
    <lineage>
        <taxon>Bacteria</taxon>
        <taxon>Bacillati</taxon>
        <taxon>Bacillota</taxon>
        <taxon>Bacilli</taxon>
        <taxon>Bacillales</taxon>
        <taxon>Bacillaceae</taxon>
        <taxon>Priestia</taxon>
    </lineage>
</organism>
<gene>
    <name evidence="2" type="ORF">BG04_201</name>
</gene>
<keyword evidence="1" id="KW-0812">Transmembrane</keyword>
<accession>A0A0B6AHY4</accession>
<proteinExistence type="predicted"/>
<name>A0A0B6AHY4_PRIM2</name>
<dbReference type="KEGG" id="bmeg:BG04_201"/>
<sequence length="37" mass="4053">MNTAHMMLTIVIGGFIAFLLGLGVTKIIELLLNYFLA</sequence>
<dbReference type="EMBL" id="CP009920">
    <property type="protein sequence ID" value="AJI20662.1"/>
    <property type="molecule type" value="Genomic_DNA"/>
</dbReference>
<reference evidence="2 3" key="1">
    <citation type="journal article" date="2015" name="Genome Announc.">
        <title>Complete genome sequences for 35 biothreat assay-relevant bacillus species.</title>
        <authorList>
            <person name="Johnson S.L."/>
            <person name="Daligault H.E."/>
            <person name="Davenport K.W."/>
            <person name="Jaissle J."/>
            <person name="Frey K.G."/>
            <person name="Ladner J.T."/>
            <person name="Broomall S.M."/>
            <person name="Bishop-Lilly K.A."/>
            <person name="Bruce D.C."/>
            <person name="Gibbons H.S."/>
            <person name="Coyne S.R."/>
            <person name="Lo C.C."/>
            <person name="Meincke L."/>
            <person name="Munk A.C."/>
            <person name="Koroleva G.I."/>
            <person name="Rosenzweig C.N."/>
            <person name="Palacios G.F."/>
            <person name="Redden C.L."/>
            <person name="Minogue T.D."/>
            <person name="Chain P.S."/>
        </authorList>
    </citation>
    <scope>NUCLEOTIDE SEQUENCE [LARGE SCALE GENOMIC DNA]</scope>
    <source>
        <strain evidence="3">ATCC 14581 / DSM 32 / JCM 2506 / NBRC 15308 / NCIMB 9376 / NCTC 10342 / NRRL B-14308 / VKM B-512</strain>
    </source>
</reference>
<keyword evidence="1" id="KW-1133">Transmembrane helix</keyword>
<dbReference type="Proteomes" id="UP000031829">
    <property type="component" value="Chromosome"/>
</dbReference>
<evidence type="ECO:0000313" key="2">
    <source>
        <dbReference type="EMBL" id="AJI20662.1"/>
    </source>
</evidence>
<dbReference type="AlphaFoldDB" id="A0A0B6AHY4"/>
<protein>
    <submittedName>
        <fullName evidence="2">Putative membrane protein</fullName>
    </submittedName>
</protein>
<evidence type="ECO:0000313" key="3">
    <source>
        <dbReference type="Proteomes" id="UP000031829"/>
    </source>
</evidence>
<keyword evidence="1" id="KW-0472">Membrane</keyword>
<evidence type="ECO:0000256" key="1">
    <source>
        <dbReference type="SAM" id="Phobius"/>
    </source>
</evidence>
<feature type="transmembrane region" description="Helical" evidence="1">
    <location>
        <begin position="6"/>
        <end position="32"/>
    </location>
</feature>